<feature type="domain" description="TonB-dependent receptor plug" evidence="7">
    <location>
        <begin position="64"/>
        <end position="160"/>
    </location>
</feature>
<evidence type="ECO:0000256" key="3">
    <source>
        <dbReference type="ARBA" id="ARBA00023237"/>
    </source>
</evidence>
<dbReference type="Pfam" id="PF07715">
    <property type="entry name" value="Plug"/>
    <property type="match status" value="1"/>
</dbReference>
<keyword evidence="5" id="KW-0732">Signal</keyword>
<sequence length="883" mass="96672">MKYRIPYTYISKTSLLLALGLLGSATQLQAQEDASGIEEVVVTGMRASLEKAIAVKQQGDKVMEALAMDDINATPAVTIAEALVRLPGINGSRDRGNESQAAIRGLGPRMVLGTVNGREVASPEPGRAIRYEQYPSELVSAAEVYKTQSADLVEGGIAGTINLKTVSPLSHNGPTATVRVGLQHNESAEDVPDYDPLGNRVSAAFVHQFSDTLAIAIGASTQTQKNAYGSMQGWGYSNDALDLDGNGTIGTTPWGIAGEVKKLDTDREGVMTTLEWQATDALNVKYDVLYTEFAMDEQQNQTWANDVGSNPWGESWGLGDTNQDGVADNPMTNVVMQGNRAVAGTFNGWEGQIRHVIAAYQQENSGVTQGLKFSHTGFDNWQIDVDFSHSTAERNNYWNAIYLDQYAETWSFDTRGKPSISAPAGSPLLTPEDASYNWIGNVNEGSTLDDELQSAQFDIRRDLDAGHLRAITFGARTADREKEVIWTDFAMSRSVDNGVAVAFPEGFLSSYTLGAFDTIPFLNAPSYAKTAEIIYGGVNYDAAAVNPGRYWKVDEQNDAAYVKLDFEGQIGGLGYNANIGVRQVEISTKSYEYDDGNDSNQANDGRYVENDYSKALPSANFNLDLDDTRKLRIGVAQAISRPPLDELRAGQYISAIANGSSGGAGNPLLDPFTSDQVDVSYEWYFADESLAALSLYYKDIDNYIGNAVVGTFPDQNGIEFDIYGPVNGNGGYVRGAEVTFQMPFEFLPVEGFGIYSNYAFAESNIVEFAPADNPLPMAGLARDTATLDLWYSNYGIDARLGWKYHSAYTSAFTWDSYDLTTLDAELGVGFSLAYEINENYNVRFQVFNLTNEPLRTTQNNEPANLKRYDDYGRSYLIDFTWKL</sequence>
<dbReference type="EMBL" id="JBHRTF010000004">
    <property type="protein sequence ID" value="MFC3116200.1"/>
    <property type="molecule type" value="Genomic_DNA"/>
</dbReference>
<dbReference type="InterPro" id="IPR037066">
    <property type="entry name" value="Plug_dom_sf"/>
</dbReference>
<proteinExistence type="inferred from homology"/>
<dbReference type="InterPro" id="IPR036942">
    <property type="entry name" value="Beta-barrel_TonB_sf"/>
</dbReference>
<dbReference type="Gene3D" id="2.40.170.20">
    <property type="entry name" value="TonB-dependent receptor, beta-barrel domain"/>
    <property type="match status" value="1"/>
</dbReference>
<name>A0ABV7FG40_9GAMM</name>
<dbReference type="NCBIfam" id="TIGR01782">
    <property type="entry name" value="TonB-Xanth-Caul"/>
    <property type="match status" value="1"/>
</dbReference>
<protein>
    <submittedName>
        <fullName evidence="8">TonB-dependent receptor</fullName>
    </submittedName>
</protein>
<feature type="chain" id="PRO_5045219292" evidence="5">
    <location>
        <begin position="31"/>
        <end position="883"/>
    </location>
</feature>
<reference evidence="9" key="1">
    <citation type="journal article" date="2019" name="Int. J. Syst. Evol. Microbiol.">
        <title>The Global Catalogue of Microorganisms (GCM) 10K type strain sequencing project: providing services to taxonomists for standard genome sequencing and annotation.</title>
        <authorList>
            <consortium name="The Broad Institute Genomics Platform"/>
            <consortium name="The Broad Institute Genome Sequencing Center for Infectious Disease"/>
            <person name="Wu L."/>
            <person name="Ma J."/>
        </authorList>
    </citation>
    <scope>NUCLEOTIDE SEQUENCE [LARGE SCALE GENOMIC DNA]</scope>
    <source>
        <strain evidence="9">KCTC 52237</strain>
    </source>
</reference>
<keyword evidence="3" id="KW-0998">Cell outer membrane</keyword>
<feature type="domain" description="TonB-dependent receptor-like beta-barrel" evidence="6">
    <location>
        <begin position="361"/>
        <end position="849"/>
    </location>
</feature>
<keyword evidence="9" id="KW-1185">Reference proteome</keyword>
<gene>
    <name evidence="8" type="ORF">ACFODX_11575</name>
</gene>
<keyword evidence="4" id="KW-0798">TonB box</keyword>
<dbReference type="Pfam" id="PF00593">
    <property type="entry name" value="TonB_dep_Rec_b-barrel"/>
    <property type="match status" value="1"/>
</dbReference>
<dbReference type="PANTHER" id="PTHR40980">
    <property type="entry name" value="PLUG DOMAIN-CONTAINING PROTEIN"/>
    <property type="match status" value="1"/>
</dbReference>
<dbReference type="RefSeq" id="WP_378119236.1">
    <property type="nucleotide sequence ID" value="NZ_JBHRTF010000004.1"/>
</dbReference>
<dbReference type="Gene3D" id="2.170.130.10">
    <property type="entry name" value="TonB-dependent receptor, plug domain"/>
    <property type="match status" value="1"/>
</dbReference>
<evidence type="ECO:0000259" key="6">
    <source>
        <dbReference type="Pfam" id="PF00593"/>
    </source>
</evidence>
<dbReference type="PANTHER" id="PTHR40980:SF3">
    <property type="entry name" value="TONB-DEPENDENT RECEPTOR-LIKE BETA-BARREL DOMAIN-CONTAINING PROTEIN"/>
    <property type="match status" value="1"/>
</dbReference>
<keyword evidence="2 4" id="KW-0472">Membrane</keyword>
<accession>A0ABV7FG40</accession>
<evidence type="ECO:0000313" key="8">
    <source>
        <dbReference type="EMBL" id="MFC3116200.1"/>
    </source>
</evidence>
<dbReference type="InterPro" id="IPR010104">
    <property type="entry name" value="TonB_rcpt_bac"/>
</dbReference>
<comment type="caution">
    <text evidence="8">The sequence shown here is derived from an EMBL/GenBank/DDBJ whole genome shotgun (WGS) entry which is preliminary data.</text>
</comment>
<evidence type="ECO:0000256" key="5">
    <source>
        <dbReference type="SAM" id="SignalP"/>
    </source>
</evidence>
<comment type="subcellular location">
    <subcellularLocation>
        <location evidence="1 4">Cell outer membrane</location>
    </subcellularLocation>
</comment>
<evidence type="ECO:0000259" key="7">
    <source>
        <dbReference type="Pfam" id="PF07715"/>
    </source>
</evidence>
<dbReference type="InterPro" id="IPR012910">
    <property type="entry name" value="Plug_dom"/>
</dbReference>
<evidence type="ECO:0000256" key="2">
    <source>
        <dbReference type="ARBA" id="ARBA00023136"/>
    </source>
</evidence>
<evidence type="ECO:0000256" key="1">
    <source>
        <dbReference type="ARBA" id="ARBA00004442"/>
    </source>
</evidence>
<dbReference type="InterPro" id="IPR000531">
    <property type="entry name" value="Beta-barrel_TonB"/>
</dbReference>
<comment type="similarity">
    <text evidence="4">Belongs to the TonB-dependent receptor family.</text>
</comment>
<dbReference type="Proteomes" id="UP001595555">
    <property type="component" value="Unassembled WGS sequence"/>
</dbReference>
<feature type="signal peptide" evidence="5">
    <location>
        <begin position="1"/>
        <end position="30"/>
    </location>
</feature>
<keyword evidence="8" id="KW-0675">Receptor</keyword>
<evidence type="ECO:0000256" key="4">
    <source>
        <dbReference type="RuleBase" id="RU003357"/>
    </source>
</evidence>
<dbReference type="SUPFAM" id="SSF56935">
    <property type="entry name" value="Porins"/>
    <property type="match status" value="1"/>
</dbReference>
<organism evidence="8 9">
    <name type="scientific">Cellvibrio fontiphilus</name>
    <dbReference type="NCBI Taxonomy" id="1815559"/>
    <lineage>
        <taxon>Bacteria</taxon>
        <taxon>Pseudomonadati</taxon>
        <taxon>Pseudomonadota</taxon>
        <taxon>Gammaproteobacteria</taxon>
        <taxon>Cellvibrionales</taxon>
        <taxon>Cellvibrionaceae</taxon>
        <taxon>Cellvibrio</taxon>
    </lineage>
</organism>
<evidence type="ECO:0000313" key="9">
    <source>
        <dbReference type="Proteomes" id="UP001595555"/>
    </source>
</evidence>